<evidence type="ECO:0000256" key="5">
    <source>
        <dbReference type="ARBA" id="ARBA00022842"/>
    </source>
</evidence>
<evidence type="ECO:0000313" key="9">
    <source>
        <dbReference type="EMBL" id="PMB98253.1"/>
    </source>
</evidence>
<dbReference type="Pfam" id="PF02746">
    <property type="entry name" value="MR_MLE_N"/>
    <property type="match status" value="1"/>
</dbReference>
<dbReference type="SFLD" id="SFLDG00179">
    <property type="entry name" value="mandelate_racemase"/>
    <property type="match status" value="1"/>
</dbReference>
<dbReference type="OrthoDB" id="9802699at2"/>
<dbReference type="PANTHER" id="PTHR13794">
    <property type="entry name" value="ENOLASE SUPERFAMILY, MANDELATE RACEMASE"/>
    <property type="match status" value="1"/>
</dbReference>
<dbReference type="SFLD" id="SFLDS00001">
    <property type="entry name" value="Enolase"/>
    <property type="match status" value="1"/>
</dbReference>
<dbReference type="InterPro" id="IPR029065">
    <property type="entry name" value="Enolase_C-like"/>
</dbReference>
<dbReference type="InterPro" id="IPR036849">
    <property type="entry name" value="Enolase-like_C_sf"/>
</dbReference>
<keyword evidence="10" id="KW-1185">Reference proteome</keyword>
<dbReference type="GO" id="GO:0016052">
    <property type="term" value="P:carbohydrate catabolic process"/>
    <property type="evidence" value="ECO:0007669"/>
    <property type="project" value="InterPro"/>
</dbReference>
<dbReference type="SUPFAM" id="SSF51604">
    <property type="entry name" value="Enolase C-terminal domain-like"/>
    <property type="match status" value="1"/>
</dbReference>
<evidence type="ECO:0000256" key="4">
    <source>
        <dbReference type="ARBA" id="ARBA00022723"/>
    </source>
</evidence>
<dbReference type="InterPro" id="IPR018110">
    <property type="entry name" value="Mandel_Rmase/mucon_lact_enz_CS"/>
</dbReference>
<dbReference type="RefSeq" id="WP_102162049.1">
    <property type="nucleotide sequence ID" value="NZ_JALXPM010000011.1"/>
</dbReference>
<dbReference type="Proteomes" id="UP000235703">
    <property type="component" value="Unassembled WGS sequence"/>
</dbReference>
<evidence type="ECO:0000259" key="8">
    <source>
        <dbReference type="SMART" id="SM00922"/>
    </source>
</evidence>
<dbReference type="GeneID" id="86842479"/>
<evidence type="ECO:0000256" key="1">
    <source>
        <dbReference type="ARBA" id="ARBA00001737"/>
    </source>
</evidence>
<dbReference type="GO" id="GO:0050023">
    <property type="term" value="F:L-fuconate dehydratase activity"/>
    <property type="evidence" value="ECO:0007669"/>
    <property type="project" value="UniProtKB-EC"/>
</dbReference>
<keyword evidence="5" id="KW-0460">Magnesium</keyword>
<dbReference type="InterPro" id="IPR034610">
    <property type="entry name" value="L-fuconate_dehydratase"/>
</dbReference>
<dbReference type="SFLD" id="SFLDF00111">
    <property type="entry name" value="L-fuconate_dehydratase"/>
    <property type="match status" value="1"/>
</dbReference>
<sequence>MSIITAIDVLDVRFPTSASLDGSDAMNPDPDYSAAYLTIETDAPVAGADDGSMPAATAETGHGFVFTIGRGNDVQANAIRVIAERLIGREVEPLLADMGATWREFVHDSQLRWLGPEKGVSHMAIGAIINALWDLKATRAGLPLWELLARMSTEEILSLVDFRYLTDFMTREDARTILRRAESGKDARIERLRECGYAAYTTTPGWLGYSDEKLTRLCREALEAGFGQIKLKVGADRADDIRRLSIAREVCGPGFPIAVDANQRWETAEAIDWIGELAQFDLHWVEEPTSPDDVLSHADIQAAIEPVPVATGEHCQNRILFKQFLRADALRVMQIDASRVAGVNENIANLLLAAHAGVPVCPHAGGVGLCELVQHLSMFDSIAVSGELDGRCIEFVDHLHEHFFDPVDVRNGRYWPTGAPGASARMKPEALRRFQFPDGPEWSRSVSAPDATGPLQ</sequence>
<accession>A0A2N6PHU2</accession>
<dbReference type="Pfam" id="PF13378">
    <property type="entry name" value="MR_MLE_C"/>
    <property type="match status" value="1"/>
</dbReference>
<dbReference type="SUPFAM" id="SSF54826">
    <property type="entry name" value="Enolase N-terminal domain-like"/>
    <property type="match status" value="1"/>
</dbReference>
<dbReference type="Gene3D" id="3.30.390.10">
    <property type="entry name" value="Enolase-like, N-terminal domain"/>
    <property type="match status" value="1"/>
</dbReference>
<keyword evidence="6" id="KW-0456">Lyase</keyword>
<dbReference type="EMBL" id="PNFZ01000003">
    <property type="protein sequence ID" value="PMB98253.1"/>
    <property type="molecule type" value="Genomic_DNA"/>
</dbReference>
<comment type="catalytic activity">
    <reaction evidence="1">
        <text>L-fuconate = 2-dehydro-3-deoxy-L-fuconate + H2O</text>
        <dbReference type="Rhea" id="RHEA:22772"/>
        <dbReference type="ChEBI" id="CHEBI:15377"/>
        <dbReference type="ChEBI" id="CHEBI:21291"/>
        <dbReference type="ChEBI" id="CHEBI:37448"/>
        <dbReference type="EC" id="4.2.1.68"/>
    </reaction>
</comment>
<name>A0A2N6PHU2_9MICO</name>
<dbReference type="AlphaFoldDB" id="A0A2N6PHU2"/>
<evidence type="ECO:0000256" key="2">
    <source>
        <dbReference type="ARBA" id="ARBA00001946"/>
    </source>
</evidence>
<gene>
    <name evidence="9" type="ORF">CJ198_07775</name>
</gene>
<proteinExistence type="predicted"/>
<comment type="cofactor">
    <cofactor evidence="2">
        <name>Mg(2+)</name>
        <dbReference type="ChEBI" id="CHEBI:18420"/>
    </cofactor>
</comment>
<dbReference type="GO" id="GO:0009063">
    <property type="term" value="P:amino acid catabolic process"/>
    <property type="evidence" value="ECO:0007669"/>
    <property type="project" value="InterPro"/>
</dbReference>
<dbReference type="InterPro" id="IPR013342">
    <property type="entry name" value="Mandelate_racemase_C"/>
</dbReference>
<evidence type="ECO:0000256" key="7">
    <source>
        <dbReference type="SAM" id="MobiDB-lite"/>
    </source>
</evidence>
<dbReference type="InterPro" id="IPR046945">
    <property type="entry name" value="RHMD-like"/>
</dbReference>
<dbReference type="PROSITE" id="PS00909">
    <property type="entry name" value="MR_MLE_2"/>
    <property type="match status" value="1"/>
</dbReference>
<reference evidence="9 10" key="1">
    <citation type="submission" date="2017-09" db="EMBL/GenBank/DDBJ databases">
        <title>Bacterial strain isolated from the female urinary microbiota.</title>
        <authorList>
            <person name="Thomas-White K."/>
            <person name="Kumar N."/>
            <person name="Forster S."/>
            <person name="Putonti C."/>
            <person name="Lawley T."/>
            <person name="Wolfe A.J."/>
        </authorList>
    </citation>
    <scope>NUCLEOTIDE SEQUENCE [LARGE SCALE GENOMIC DNA]</scope>
    <source>
        <strain evidence="9 10">UMB0680</strain>
    </source>
</reference>
<dbReference type="InterPro" id="IPR013341">
    <property type="entry name" value="Mandelate_racemase_N_dom"/>
</dbReference>
<protein>
    <recommendedName>
        <fullName evidence="3">L-fuconate dehydratase</fullName>
        <ecNumber evidence="3">4.2.1.68</ecNumber>
    </recommendedName>
</protein>
<keyword evidence="4" id="KW-0479">Metal-binding</keyword>
<dbReference type="GO" id="GO:0000287">
    <property type="term" value="F:magnesium ion binding"/>
    <property type="evidence" value="ECO:0007669"/>
    <property type="project" value="TreeGrafter"/>
</dbReference>
<comment type="caution">
    <text evidence="9">The sequence shown here is derived from an EMBL/GenBank/DDBJ whole genome shotgun (WGS) entry which is preliminary data.</text>
</comment>
<dbReference type="SMART" id="SM00922">
    <property type="entry name" value="MR_MLE"/>
    <property type="match status" value="1"/>
</dbReference>
<dbReference type="InterPro" id="IPR029017">
    <property type="entry name" value="Enolase-like_N"/>
</dbReference>
<evidence type="ECO:0000256" key="3">
    <source>
        <dbReference type="ARBA" id="ARBA00013142"/>
    </source>
</evidence>
<dbReference type="EC" id="4.2.1.68" evidence="3"/>
<dbReference type="PANTHER" id="PTHR13794:SF58">
    <property type="entry name" value="MITOCHONDRIAL ENOLASE SUPERFAMILY MEMBER 1"/>
    <property type="match status" value="1"/>
</dbReference>
<feature type="domain" description="Mandelate racemase/muconate lactonizing enzyme C-terminal" evidence="8">
    <location>
        <begin position="211"/>
        <end position="307"/>
    </location>
</feature>
<dbReference type="Gene3D" id="3.20.20.120">
    <property type="entry name" value="Enolase-like C-terminal domain"/>
    <property type="match status" value="1"/>
</dbReference>
<organism evidence="9 10">
    <name type="scientific">Brevibacterium luteolum</name>
    <dbReference type="NCBI Taxonomy" id="199591"/>
    <lineage>
        <taxon>Bacteria</taxon>
        <taxon>Bacillati</taxon>
        <taxon>Actinomycetota</taxon>
        <taxon>Actinomycetes</taxon>
        <taxon>Micrococcales</taxon>
        <taxon>Brevibacteriaceae</taxon>
        <taxon>Brevibacterium</taxon>
    </lineage>
</organism>
<evidence type="ECO:0000313" key="10">
    <source>
        <dbReference type="Proteomes" id="UP000235703"/>
    </source>
</evidence>
<evidence type="ECO:0000256" key="6">
    <source>
        <dbReference type="ARBA" id="ARBA00023239"/>
    </source>
</evidence>
<feature type="region of interest" description="Disordered" evidence="7">
    <location>
        <begin position="436"/>
        <end position="456"/>
    </location>
</feature>